<dbReference type="Proteomes" id="UP000199758">
    <property type="component" value="Unassembled WGS sequence"/>
</dbReference>
<gene>
    <name evidence="1" type="ORF">SAMN04488068_0466</name>
</gene>
<dbReference type="AlphaFoldDB" id="A0A1M5KBF4"/>
<proteinExistence type="predicted"/>
<dbReference type="EMBL" id="FQWZ01000001">
    <property type="protein sequence ID" value="SHG50152.1"/>
    <property type="molecule type" value="Genomic_DNA"/>
</dbReference>
<organism evidence="1 2">
    <name type="scientific">Hydrocarboniphaga daqingensis</name>
    <dbReference type="NCBI Taxonomy" id="490188"/>
    <lineage>
        <taxon>Bacteria</taxon>
        <taxon>Pseudomonadati</taxon>
        <taxon>Pseudomonadota</taxon>
        <taxon>Gammaproteobacteria</taxon>
        <taxon>Nevskiales</taxon>
        <taxon>Nevskiaceae</taxon>
        <taxon>Hydrocarboniphaga</taxon>
    </lineage>
</organism>
<name>A0A1M5KBF4_9GAMM</name>
<accession>A0A1M5KBF4</accession>
<keyword evidence="2" id="KW-1185">Reference proteome</keyword>
<reference evidence="1 2" key="1">
    <citation type="submission" date="2016-11" db="EMBL/GenBank/DDBJ databases">
        <authorList>
            <person name="Jaros S."/>
            <person name="Januszkiewicz K."/>
            <person name="Wedrychowicz H."/>
        </authorList>
    </citation>
    <scope>NUCLEOTIDE SEQUENCE [LARGE SCALE GENOMIC DNA]</scope>
    <source>
        <strain evidence="1 2">CGMCC 1.7049</strain>
    </source>
</reference>
<protein>
    <submittedName>
        <fullName evidence="1">Uncharacterized protein</fullName>
    </submittedName>
</protein>
<evidence type="ECO:0000313" key="2">
    <source>
        <dbReference type="Proteomes" id="UP000199758"/>
    </source>
</evidence>
<evidence type="ECO:0000313" key="1">
    <source>
        <dbReference type="EMBL" id="SHG50152.1"/>
    </source>
</evidence>
<sequence length="71" mass="7989">MNRKPVTDFSEQGPLTQQSIRSCIDFEIRDGSESILGFHDHPNEMWVTEPYAAVAAYCAEKGWLTIEGRAS</sequence>